<feature type="transmembrane region" description="Helical" evidence="8">
    <location>
        <begin position="144"/>
        <end position="165"/>
    </location>
</feature>
<feature type="transmembrane region" description="Helical" evidence="8">
    <location>
        <begin position="320"/>
        <end position="341"/>
    </location>
</feature>
<comment type="subcellular location">
    <subcellularLocation>
        <location evidence="1">Membrane</location>
        <topology evidence="1">Multi-pass membrane protein</topology>
    </subcellularLocation>
</comment>
<evidence type="ECO:0000256" key="3">
    <source>
        <dbReference type="ARBA" id="ARBA00022679"/>
    </source>
</evidence>
<evidence type="ECO:0000259" key="9">
    <source>
        <dbReference type="Pfam" id="PF02397"/>
    </source>
</evidence>
<comment type="caution">
    <text evidence="10">The sequence shown here is derived from an EMBL/GenBank/DDBJ whole genome shotgun (WGS) entry which is preliminary data.</text>
</comment>
<protein>
    <submittedName>
        <fullName evidence="10">Sugar transferase</fullName>
    </submittedName>
</protein>
<dbReference type="Gene3D" id="3.40.50.720">
    <property type="entry name" value="NAD(P)-binding Rossmann-like Domain"/>
    <property type="match status" value="1"/>
</dbReference>
<keyword evidence="6 8" id="KW-0472">Membrane</keyword>
<feature type="transmembrane region" description="Helical" evidence="8">
    <location>
        <begin position="40"/>
        <end position="62"/>
    </location>
</feature>
<dbReference type="Pfam" id="PF13727">
    <property type="entry name" value="CoA_binding_3"/>
    <property type="match status" value="1"/>
</dbReference>
<comment type="similarity">
    <text evidence="2">Belongs to the bacterial sugar transferase family.</text>
</comment>
<keyword evidence="11" id="KW-1185">Reference proteome</keyword>
<dbReference type="PANTHER" id="PTHR30576">
    <property type="entry name" value="COLANIC BIOSYNTHESIS UDP-GLUCOSE LIPID CARRIER TRANSFERASE"/>
    <property type="match status" value="1"/>
</dbReference>
<keyword evidence="5 8" id="KW-1133">Transmembrane helix</keyword>
<dbReference type="InterPro" id="IPR003362">
    <property type="entry name" value="Bact_transf"/>
</dbReference>
<accession>A0A7C8BMJ9</accession>
<dbReference type="NCBIfam" id="TIGR03025">
    <property type="entry name" value="EPS_sugtrans"/>
    <property type="match status" value="1"/>
</dbReference>
<dbReference type="GO" id="GO:0016020">
    <property type="term" value="C:membrane"/>
    <property type="evidence" value="ECO:0007669"/>
    <property type="project" value="UniProtKB-SubCell"/>
</dbReference>
<sequence length="509" mass="56494">MSGTVHSQPDAPAAAPETASVAGQCETRQRATTRRALHHYVHALFWSDAAVITLAMVVAHLVRFGPADQDVTVFGAFSQVPLSYLPFSILGGLAWLLLLGAYHTYDESRLGSGTDEYKRVAGATLVYFGVLAIGSYLLKVQFARGYFLIALPVGLLLLLIERWLWRRWLNRQRTFGRFKVPALIVGGSDTATAIARELTRRGDTEFALVGACTANSVTGQMLGDTGVPVLGGLDDAKRLIAEHDIDTVIVTASRHMTPKRVRRLSWSLEPGRRHLVLAPSLVDVAGPRIHSRPVANLPLIHVETPRFDGRTLLIKRTFDIVASGVALIVLSPVMLAVAIAVKTTSPGPVLFRHKRIGKDGEPFEMFKFRSMRQNADQELKSLLEKQGTTDKPLFKIENDPRITKVGHVIRMYSLDELPQFINVLRGDMSLVGPRPQVQAEVDLYDDAAARRLNVRPGVTGIWQVSGRSDLEWEQAIRLDLYYVENWSFIGDMQILFRTVKVLFKPEGAY</sequence>
<name>A0A7C8BMJ9_9MICO</name>
<feature type="transmembrane region" description="Helical" evidence="8">
    <location>
        <begin position="82"/>
        <end position="105"/>
    </location>
</feature>
<evidence type="ECO:0000256" key="2">
    <source>
        <dbReference type="ARBA" id="ARBA00006464"/>
    </source>
</evidence>
<evidence type="ECO:0000256" key="1">
    <source>
        <dbReference type="ARBA" id="ARBA00004141"/>
    </source>
</evidence>
<organism evidence="10 11">
    <name type="scientific">Pseudoclavibacter caeni</name>
    <dbReference type="NCBI Taxonomy" id="908846"/>
    <lineage>
        <taxon>Bacteria</taxon>
        <taxon>Bacillati</taxon>
        <taxon>Actinomycetota</taxon>
        <taxon>Actinomycetes</taxon>
        <taxon>Micrococcales</taxon>
        <taxon>Microbacteriaceae</taxon>
        <taxon>Pseudoclavibacter</taxon>
    </lineage>
</organism>
<dbReference type="Pfam" id="PF02397">
    <property type="entry name" value="Bac_transf"/>
    <property type="match status" value="1"/>
</dbReference>
<keyword evidence="4 8" id="KW-0812">Transmembrane</keyword>
<dbReference type="Proteomes" id="UP000481339">
    <property type="component" value="Unassembled WGS sequence"/>
</dbReference>
<gene>
    <name evidence="10" type="ORF">F8O02_07480</name>
</gene>
<proteinExistence type="inferred from homology"/>
<dbReference type="AlphaFoldDB" id="A0A7C8BMJ9"/>
<evidence type="ECO:0000256" key="5">
    <source>
        <dbReference type="ARBA" id="ARBA00022989"/>
    </source>
</evidence>
<feature type="transmembrane region" description="Helical" evidence="8">
    <location>
        <begin position="117"/>
        <end position="138"/>
    </location>
</feature>
<evidence type="ECO:0000313" key="10">
    <source>
        <dbReference type="EMBL" id="KAB1631459.1"/>
    </source>
</evidence>
<evidence type="ECO:0000313" key="11">
    <source>
        <dbReference type="Proteomes" id="UP000481339"/>
    </source>
</evidence>
<evidence type="ECO:0000256" key="6">
    <source>
        <dbReference type="ARBA" id="ARBA00023136"/>
    </source>
</evidence>
<reference evidence="10 11" key="1">
    <citation type="submission" date="2019-09" db="EMBL/GenBank/DDBJ databases">
        <title>Phylogeny of genus Pseudoclavibacter and closely related genus.</title>
        <authorList>
            <person name="Li Y."/>
        </authorList>
    </citation>
    <scope>NUCLEOTIDE SEQUENCE [LARGE SCALE GENOMIC DNA]</scope>
    <source>
        <strain evidence="10 11">JCM 16921</strain>
    </source>
</reference>
<dbReference type="InterPro" id="IPR017475">
    <property type="entry name" value="EPS_sugar_tfrase"/>
</dbReference>
<feature type="compositionally biased region" description="Low complexity" evidence="7">
    <location>
        <begin position="9"/>
        <end position="22"/>
    </location>
</feature>
<evidence type="ECO:0000256" key="4">
    <source>
        <dbReference type="ARBA" id="ARBA00022692"/>
    </source>
</evidence>
<feature type="region of interest" description="Disordered" evidence="7">
    <location>
        <begin position="1"/>
        <end position="27"/>
    </location>
</feature>
<dbReference type="EMBL" id="WBKA01000006">
    <property type="protein sequence ID" value="KAB1631459.1"/>
    <property type="molecule type" value="Genomic_DNA"/>
</dbReference>
<feature type="domain" description="Bacterial sugar transferase" evidence="9">
    <location>
        <begin position="315"/>
        <end position="504"/>
    </location>
</feature>
<evidence type="ECO:0000256" key="8">
    <source>
        <dbReference type="SAM" id="Phobius"/>
    </source>
</evidence>
<dbReference type="OrthoDB" id="9808602at2"/>
<keyword evidence="3 10" id="KW-0808">Transferase</keyword>
<dbReference type="GO" id="GO:0016780">
    <property type="term" value="F:phosphotransferase activity, for other substituted phosphate groups"/>
    <property type="evidence" value="ECO:0007669"/>
    <property type="project" value="TreeGrafter"/>
</dbReference>
<evidence type="ECO:0000256" key="7">
    <source>
        <dbReference type="SAM" id="MobiDB-lite"/>
    </source>
</evidence>
<dbReference type="PANTHER" id="PTHR30576:SF10">
    <property type="entry name" value="SLL5057 PROTEIN"/>
    <property type="match status" value="1"/>
</dbReference>